<evidence type="ECO:0000256" key="3">
    <source>
        <dbReference type="ARBA" id="ARBA00022679"/>
    </source>
</evidence>
<evidence type="ECO:0000259" key="5">
    <source>
        <dbReference type="Pfam" id="PF00551"/>
    </source>
</evidence>
<dbReference type="SUPFAM" id="SSF53328">
    <property type="entry name" value="Formyltransferase"/>
    <property type="match status" value="1"/>
</dbReference>
<dbReference type="InterPro" id="IPR011034">
    <property type="entry name" value="Formyl_transferase-like_C_sf"/>
</dbReference>
<comment type="caution">
    <text evidence="7">The sequence shown here is derived from an EMBL/GenBank/DDBJ whole genome shotgun (WGS) entry which is preliminary data.</text>
</comment>
<evidence type="ECO:0000256" key="4">
    <source>
        <dbReference type="ARBA" id="ARBA00022917"/>
    </source>
</evidence>
<evidence type="ECO:0000256" key="2">
    <source>
        <dbReference type="ARBA" id="ARBA00012261"/>
    </source>
</evidence>
<dbReference type="Pfam" id="PF00551">
    <property type="entry name" value="Formyl_trans_N"/>
    <property type="match status" value="1"/>
</dbReference>
<dbReference type="PANTHER" id="PTHR11138:SF5">
    <property type="entry name" value="METHIONYL-TRNA FORMYLTRANSFERASE, MITOCHONDRIAL"/>
    <property type="match status" value="1"/>
</dbReference>
<comment type="similarity">
    <text evidence="1">Belongs to the Fmt family.</text>
</comment>
<dbReference type="SUPFAM" id="SSF50486">
    <property type="entry name" value="FMT C-terminal domain-like"/>
    <property type="match status" value="1"/>
</dbReference>
<dbReference type="PANTHER" id="PTHR11138">
    <property type="entry name" value="METHIONYL-TRNA FORMYLTRANSFERASE"/>
    <property type="match status" value="1"/>
</dbReference>
<evidence type="ECO:0000259" key="6">
    <source>
        <dbReference type="Pfam" id="PF02911"/>
    </source>
</evidence>
<dbReference type="Pfam" id="PF02911">
    <property type="entry name" value="Formyl_trans_C"/>
    <property type="match status" value="1"/>
</dbReference>
<feature type="domain" description="Formyl transferase C-terminal" evidence="6">
    <location>
        <begin position="203"/>
        <end position="298"/>
    </location>
</feature>
<dbReference type="Gene3D" id="3.40.50.12230">
    <property type="match status" value="1"/>
</dbReference>
<dbReference type="InterPro" id="IPR005793">
    <property type="entry name" value="Formyl_trans_C"/>
</dbReference>
<dbReference type="InterPro" id="IPR036477">
    <property type="entry name" value="Formyl_transf_N_sf"/>
</dbReference>
<dbReference type="InterPro" id="IPR044135">
    <property type="entry name" value="Met-tRNA-FMT_C"/>
</dbReference>
<dbReference type="EC" id="2.1.2.9" evidence="2"/>
<keyword evidence="4" id="KW-0648">Protein biosynthesis</keyword>
<dbReference type="NCBIfam" id="TIGR00460">
    <property type="entry name" value="fmt"/>
    <property type="match status" value="1"/>
</dbReference>
<accession>A0A645A8E0</accession>
<protein>
    <recommendedName>
        <fullName evidence="2">methionyl-tRNA formyltransferase</fullName>
        <ecNumber evidence="2">2.1.2.9</ecNumber>
    </recommendedName>
</protein>
<keyword evidence="3 7" id="KW-0808">Transferase</keyword>
<dbReference type="HAMAP" id="MF_00182">
    <property type="entry name" value="Formyl_trans"/>
    <property type="match status" value="1"/>
</dbReference>
<dbReference type="GO" id="GO:0005829">
    <property type="term" value="C:cytosol"/>
    <property type="evidence" value="ECO:0007669"/>
    <property type="project" value="TreeGrafter"/>
</dbReference>
<evidence type="ECO:0000256" key="1">
    <source>
        <dbReference type="ARBA" id="ARBA00010699"/>
    </source>
</evidence>
<dbReference type="InterPro" id="IPR002376">
    <property type="entry name" value="Formyl_transf_N"/>
</dbReference>
<feature type="domain" description="Formyl transferase N-terminal" evidence="5">
    <location>
        <begin position="2"/>
        <end position="178"/>
    </location>
</feature>
<dbReference type="CDD" id="cd08646">
    <property type="entry name" value="FMT_core_Met-tRNA-FMT_N"/>
    <property type="match status" value="1"/>
</dbReference>
<dbReference type="EMBL" id="VSSQ01012147">
    <property type="protein sequence ID" value="MPM48551.1"/>
    <property type="molecule type" value="Genomic_DNA"/>
</dbReference>
<organism evidence="7">
    <name type="scientific">bioreactor metagenome</name>
    <dbReference type="NCBI Taxonomy" id="1076179"/>
    <lineage>
        <taxon>unclassified sequences</taxon>
        <taxon>metagenomes</taxon>
        <taxon>ecological metagenomes</taxon>
    </lineage>
</organism>
<dbReference type="InterPro" id="IPR041711">
    <property type="entry name" value="Met-tRNA-FMT_N"/>
</dbReference>
<proteinExistence type="inferred from homology"/>
<reference evidence="7" key="1">
    <citation type="submission" date="2019-08" db="EMBL/GenBank/DDBJ databases">
        <authorList>
            <person name="Kucharzyk K."/>
            <person name="Murdoch R.W."/>
            <person name="Higgins S."/>
            <person name="Loffler F."/>
        </authorList>
    </citation>
    <scope>NUCLEOTIDE SEQUENCE</scope>
</reference>
<name>A0A645A8E0_9ZZZZ</name>
<dbReference type="AlphaFoldDB" id="A0A645A8E0"/>
<gene>
    <name evidence="7" type="primary">fmt_33</name>
    <name evidence="7" type="ORF">SDC9_95276</name>
</gene>
<dbReference type="FunFam" id="3.40.50.12230:FF:000001">
    <property type="entry name" value="Methionyl-tRNA formyltransferase"/>
    <property type="match status" value="1"/>
</dbReference>
<dbReference type="GO" id="GO:0004479">
    <property type="term" value="F:methionyl-tRNA formyltransferase activity"/>
    <property type="evidence" value="ECO:0007669"/>
    <property type="project" value="UniProtKB-EC"/>
</dbReference>
<sequence length="307" mass="32503">MRLVFAGTPDVALPSLEALVASRHEVVAVVTRPDARRGRGGALSPSPVAARAAELGIPVLKPARPRDPEFHAQLRGLAPDCCPVVAYGALLPGSLLEIPARGWVNLHFSLLPAYRGAAPVQSAILHGETETGAVTFRIVEELDAGPVCGTLRTPIGPRETAGDLLGRLAVSGAALLTETMDRLEDGTVSCVEQPADGGTYAAKLGPDDARIDWTAPVEEIDRRIRACTPTPGAWTTLDGQKFRVLEALPTDLPSARPGTVERARRSVHVDTGTGRLELLRVQPAGKRAMAATDWARGLHADVIGFDR</sequence>
<dbReference type="InterPro" id="IPR005794">
    <property type="entry name" value="Fmt"/>
</dbReference>
<dbReference type="CDD" id="cd08704">
    <property type="entry name" value="Met_tRNA_FMT_C"/>
    <property type="match status" value="1"/>
</dbReference>
<evidence type="ECO:0000313" key="7">
    <source>
        <dbReference type="EMBL" id="MPM48551.1"/>
    </source>
</evidence>